<protein>
    <submittedName>
        <fullName evidence="9">Pleckstrin homology domain-containing family O member 1-A-like</fullName>
    </submittedName>
</protein>
<dbReference type="GO" id="GO:1901739">
    <property type="term" value="P:regulation of myoblast fusion"/>
    <property type="evidence" value="ECO:0007669"/>
    <property type="project" value="TreeGrafter"/>
</dbReference>
<dbReference type="Ensembl" id="ENSHCOT00000027970.1">
    <property type="protein sequence ID" value="ENSHCOP00000027147.1"/>
    <property type="gene ID" value="ENSHCOG00000018732.1"/>
</dbReference>
<keyword evidence="5" id="KW-0472">Membrane</keyword>
<name>A0A3Q3E8I6_HIPCM</name>
<organism evidence="9 10">
    <name type="scientific">Hippocampus comes</name>
    <name type="common">Tiger tail seahorse</name>
    <dbReference type="NCBI Taxonomy" id="109280"/>
    <lineage>
        <taxon>Eukaryota</taxon>
        <taxon>Metazoa</taxon>
        <taxon>Chordata</taxon>
        <taxon>Craniata</taxon>
        <taxon>Vertebrata</taxon>
        <taxon>Euteleostomi</taxon>
        <taxon>Actinopterygii</taxon>
        <taxon>Neopterygii</taxon>
        <taxon>Teleostei</taxon>
        <taxon>Neoteleostei</taxon>
        <taxon>Acanthomorphata</taxon>
        <taxon>Syngnathiaria</taxon>
        <taxon>Syngnathiformes</taxon>
        <taxon>Syngnathoidei</taxon>
        <taxon>Syngnathidae</taxon>
        <taxon>Hippocampus</taxon>
    </lineage>
</organism>
<dbReference type="SUPFAM" id="SSF50729">
    <property type="entry name" value="PH domain-like"/>
    <property type="match status" value="1"/>
</dbReference>
<reference evidence="9" key="1">
    <citation type="submission" date="2025-08" db="UniProtKB">
        <authorList>
            <consortium name="Ensembl"/>
        </authorList>
    </citation>
    <scope>IDENTIFICATION</scope>
</reference>
<evidence type="ECO:0000259" key="8">
    <source>
        <dbReference type="PROSITE" id="PS50003"/>
    </source>
</evidence>
<dbReference type="GO" id="GO:0036195">
    <property type="term" value="C:muscle cell projection membrane"/>
    <property type="evidence" value="ECO:0007669"/>
    <property type="project" value="TreeGrafter"/>
</dbReference>
<dbReference type="PROSITE" id="PS50003">
    <property type="entry name" value="PH_DOMAIN"/>
    <property type="match status" value="1"/>
</dbReference>
<dbReference type="GeneTree" id="ENSGT00530000063760"/>
<dbReference type="Gene3D" id="2.30.29.30">
    <property type="entry name" value="Pleckstrin-homology domain (PH domain)/Phosphotyrosine-binding domain (PTB)"/>
    <property type="match status" value="1"/>
</dbReference>
<dbReference type="Proteomes" id="UP000264820">
    <property type="component" value="Unplaced"/>
</dbReference>
<dbReference type="PANTHER" id="PTHR15871:SF1">
    <property type="entry name" value="PLECKSTRIN HOMOLOGY DOMAIN-CONTAINING FAMILY O MEMBER 1"/>
    <property type="match status" value="1"/>
</dbReference>
<dbReference type="GO" id="GO:0032587">
    <property type="term" value="C:ruffle membrane"/>
    <property type="evidence" value="ECO:0007669"/>
    <property type="project" value="TreeGrafter"/>
</dbReference>
<evidence type="ECO:0000313" key="10">
    <source>
        <dbReference type="Proteomes" id="UP000264820"/>
    </source>
</evidence>
<comment type="subcellular location">
    <subcellularLocation>
        <location evidence="3">Cytoplasm</location>
    </subcellularLocation>
    <subcellularLocation>
        <location evidence="2">Membrane</location>
    </subcellularLocation>
    <subcellularLocation>
        <location evidence="1">Nucleus</location>
    </subcellularLocation>
</comment>
<proteinExistence type="predicted"/>
<dbReference type="AlphaFoldDB" id="A0A3Q3E8I6"/>
<evidence type="ECO:0000256" key="2">
    <source>
        <dbReference type="ARBA" id="ARBA00004370"/>
    </source>
</evidence>
<reference evidence="9" key="2">
    <citation type="submission" date="2025-09" db="UniProtKB">
        <authorList>
            <consortium name="Ensembl"/>
        </authorList>
    </citation>
    <scope>IDENTIFICATION</scope>
</reference>
<evidence type="ECO:0000313" key="9">
    <source>
        <dbReference type="Ensembl" id="ENSHCOP00000027147.1"/>
    </source>
</evidence>
<feature type="domain" description="PH" evidence="8">
    <location>
        <begin position="17"/>
        <end position="128"/>
    </location>
</feature>
<dbReference type="GO" id="GO:0005737">
    <property type="term" value="C:cytoplasm"/>
    <property type="evidence" value="ECO:0007669"/>
    <property type="project" value="UniProtKB-SubCell"/>
</dbReference>
<dbReference type="Pfam" id="PF00169">
    <property type="entry name" value="PH"/>
    <property type="match status" value="1"/>
</dbReference>
<evidence type="ECO:0000256" key="1">
    <source>
        <dbReference type="ARBA" id="ARBA00004123"/>
    </source>
</evidence>
<dbReference type="InterPro" id="IPR043448">
    <property type="entry name" value="PKHO1/2"/>
</dbReference>
<dbReference type="InterPro" id="IPR011993">
    <property type="entry name" value="PH-like_dom_sf"/>
</dbReference>
<dbReference type="OMA" id="GNMVPNL"/>
<feature type="region of interest" description="Disordered" evidence="7">
    <location>
        <begin position="212"/>
        <end position="276"/>
    </location>
</feature>
<dbReference type="SMART" id="SM00233">
    <property type="entry name" value="PH"/>
    <property type="match status" value="1"/>
</dbReference>
<keyword evidence="4" id="KW-0963">Cytoplasm</keyword>
<accession>A0A3Q3E8I6</accession>
<feature type="region of interest" description="Disordered" evidence="7">
    <location>
        <begin position="441"/>
        <end position="473"/>
    </location>
</feature>
<keyword evidence="6" id="KW-0539">Nucleus</keyword>
<evidence type="ECO:0000256" key="5">
    <source>
        <dbReference type="ARBA" id="ARBA00023136"/>
    </source>
</evidence>
<evidence type="ECO:0000256" key="7">
    <source>
        <dbReference type="SAM" id="MobiDB-lite"/>
    </source>
</evidence>
<dbReference type="InterPro" id="IPR001849">
    <property type="entry name" value="PH_domain"/>
</dbReference>
<feature type="compositionally biased region" description="Basic and acidic residues" evidence="7">
    <location>
        <begin position="299"/>
        <end position="309"/>
    </location>
</feature>
<feature type="compositionally biased region" description="Basic and acidic residues" evidence="7">
    <location>
        <begin position="316"/>
        <end position="333"/>
    </location>
</feature>
<evidence type="ECO:0000256" key="3">
    <source>
        <dbReference type="ARBA" id="ARBA00004496"/>
    </source>
</evidence>
<keyword evidence="10" id="KW-1185">Reference proteome</keyword>
<evidence type="ECO:0000256" key="4">
    <source>
        <dbReference type="ARBA" id="ARBA00022490"/>
    </source>
</evidence>
<dbReference type="GO" id="GO:0005634">
    <property type="term" value="C:nucleus"/>
    <property type="evidence" value="ECO:0007669"/>
    <property type="project" value="UniProtKB-SubCell"/>
</dbReference>
<evidence type="ECO:0000256" key="6">
    <source>
        <dbReference type="ARBA" id="ARBA00023242"/>
    </source>
</evidence>
<feature type="region of interest" description="Disordered" evidence="7">
    <location>
        <begin position="299"/>
        <end position="409"/>
    </location>
</feature>
<sequence>PMGSHLVRQHTVSAPPPPDKFGWLRKFCGRGIFRELWRSRYVVLRGEHLFISEKEVRDERKSQEVVDLADYERSEELRKAKSRSKKNHSRFTLIRCRRRGNTVPNLLFLAVSPEEKESWITALNVAIAKAKNRVLDQVTMEEDVLVHPTRDRAKIPQGRRLPTRGHLMTVASSSCHGMLALDLVAEEEGFSECDGTSWESVFRVGSNGRVATAAAGGGGRQRSGTDVSKLRVRTKEPKVKTGSLPRGSERSWGKYSHLENSKVTPQPGKRNSIVGRSRCASMDEVLSSRWTQRLEMTELQKAKAERERGGSAAFEKGVESPRLHHLRGGDSPHSRSHKNRSRDVDSPRSRGSRSSACPSDSPRLIDSPDPSSEALRLPESPPITLGPDSGAVDLPTKTPQKPKQDEVELQKRCAEAERLLVEAMCSWQEAQEVLQEVKELQSHTLRRQRRRTYEKMTPTTPASPEGDSTLMPT</sequence>
<feature type="compositionally biased region" description="Basic and acidic residues" evidence="7">
    <location>
        <begin position="247"/>
        <end position="260"/>
    </location>
</feature>
<dbReference type="PANTHER" id="PTHR15871">
    <property type="entry name" value="PH DOMAIN-CONTAINING PROTEIN"/>
    <property type="match status" value="1"/>
</dbReference>